<organism evidence="2 3">
    <name type="scientific">Parabacteroides faecis</name>
    <dbReference type="NCBI Taxonomy" id="1217282"/>
    <lineage>
        <taxon>Bacteria</taxon>
        <taxon>Pseudomonadati</taxon>
        <taxon>Bacteroidota</taxon>
        <taxon>Bacteroidia</taxon>
        <taxon>Bacteroidales</taxon>
        <taxon>Tannerellaceae</taxon>
        <taxon>Parabacteroides</taxon>
    </lineage>
</organism>
<reference evidence="2 3" key="1">
    <citation type="submission" date="2020-08" db="EMBL/GenBank/DDBJ databases">
        <title>Genomic Encyclopedia of Type Strains, Phase IV (KMG-IV): sequencing the most valuable type-strain genomes for metagenomic binning, comparative biology and taxonomic classification.</title>
        <authorList>
            <person name="Goeker M."/>
        </authorList>
    </citation>
    <scope>NUCLEOTIDE SEQUENCE [LARGE SCALE GENOMIC DNA]</scope>
    <source>
        <strain evidence="2 3">DSM 102983</strain>
    </source>
</reference>
<protein>
    <submittedName>
        <fullName evidence="2">Uncharacterized protein</fullName>
    </submittedName>
</protein>
<evidence type="ECO:0000313" key="3">
    <source>
        <dbReference type="Proteomes" id="UP000533637"/>
    </source>
</evidence>
<name>A0ABR6KK55_9BACT</name>
<evidence type="ECO:0000256" key="1">
    <source>
        <dbReference type="SAM" id="Phobius"/>
    </source>
</evidence>
<evidence type="ECO:0000313" key="2">
    <source>
        <dbReference type="EMBL" id="MBB4621877.1"/>
    </source>
</evidence>
<dbReference type="EMBL" id="JACHOC010000003">
    <property type="protein sequence ID" value="MBB4621877.1"/>
    <property type="molecule type" value="Genomic_DNA"/>
</dbReference>
<dbReference type="Proteomes" id="UP000533637">
    <property type="component" value="Unassembled WGS sequence"/>
</dbReference>
<sequence length="84" mass="9562">MKNKQKTRIVAVPVIQEQMRREEINLRKEYGMYLLDVSKLIVGGAVITTAIQLNTDKFLIITIAVSIAVFFGIFGFIVLTFKKK</sequence>
<keyword evidence="1" id="KW-0812">Transmembrane</keyword>
<accession>A0ABR6KK55</accession>
<keyword evidence="1" id="KW-0472">Membrane</keyword>
<dbReference type="Pfam" id="PF20482">
    <property type="entry name" value="DUF6722"/>
    <property type="match status" value="1"/>
</dbReference>
<dbReference type="InterPro" id="IPR046568">
    <property type="entry name" value="DUF6722"/>
</dbReference>
<gene>
    <name evidence="2" type="ORF">GGQ57_001774</name>
</gene>
<feature type="transmembrane region" description="Helical" evidence="1">
    <location>
        <begin position="58"/>
        <end position="81"/>
    </location>
</feature>
<comment type="caution">
    <text evidence="2">The sequence shown here is derived from an EMBL/GenBank/DDBJ whole genome shotgun (WGS) entry which is preliminary data.</text>
</comment>
<dbReference type="RefSeq" id="WP_183670200.1">
    <property type="nucleotide sequence ID" value="NZ_BMPB01000001.1"/>
</dbReference>
<feature type="transmembrane region" description="Helical" evidence="1">
    <location>
        <begin position="30"/>
        <end position="52"/>
    </location>
</feature>
<proteinExistence type="predicted"/>
<keyword evidence="3" id="KW-1185">Reference proteome</keyword>
<keyword evidence="1" id="KW-1133">Transmembrane helix</keyword>